<dbReference type="SUPFAM" id="SSF52799">
    <property type="entry name" value="(Phosphotyrosine protein) phosphatases II"/>
    <property type="match status" value="1"/>
</dbReference>
<dbReference type="InterPro" id="IPR014756">
    <property type="entry name" value="Ig_E-set"/>
</dbReference>
<proteinExistence type="predicted"/>
<dbReference type="Pfam" id="PF16561">
    <property type="entry name" value="AMPK1_CBM"/>
    <property type="match status" value="1"/>
</dbReference>
<dbReference type="InterPro" id="IPR000387">
    <property type="entry name" value="Tyr_Pase_dom"/>
</dbReference>
<dbReference type="PANTHER" id="PTHR46642:SF3">
    <property type="entry name" value="PHOSPHOGLUCAN PHOSPHATASE DSP4, CHLOROPLASTIC"/>
    <property type="match status" value="1"/>
</dbReference>
<dbReference type="CDD" id="cd02859">
    <property type="entry name" value="E_set_AMPKbeta_like_N"/>
    <property type="match status" value="1"/>
</dbReference>
<dbReference type="PROSITE" id="PS50056">
    <property type="entry name" value="TYR_PHOSPHATASE_2"/>
    <property type="match status" value="1"/>
</dbReference>
<dbReference type="Gene3D" id="2.60.40.10">
    <property type="entry name" value="Immunoglobulins"/>
    <property type="match status" value="1"/>
</dbReference>
<dbReference type="GO" id="GO:0004721">
    <property type="term" value="F:phosphoprotein phosphatase activity"/>
    <property type="evidence" value="ECO:0007669"/>
    <property type="project" value="UniProtKB-KW"/>
</dbReference>
<dbReference type="InterPro" id="IPR052832">
    <property type="entry name" value="Starch-Glucan_Phosphatase"/>
</dbReference>
<dbReference type="GO" id="GO:0019203">
    <property type="term" value="F:carbohydrate phosphatase activity"/>
    <property type="evidence" value="ECO:0007669"/>
    <property type="project" value="InterPro"/>
</dbReference>
<dbReference type="InterPro" id="IPR029021">
    <property type="entry name" value="Prot-tyrosine_phosphatase-like"/>
</dbReference>
<evidence type="ECO:0000256" key="3">
    <source>
        <dbReference type="SAM" id="MobiDB-lite"/>
    </source>
</evidence>
<sequence>MSSREEGKSALSDEYSETMKAKMGSTLVYKHEDGMNYARASPRLFVGSCLQSSGDVEKLHGDKVGVIFCLQEDKDMAHFSLDIAPIQKRAAELGIKHVREPITDFDPFSLRRRLPSAVRRLAQELLSRPEDESAYIHCTAGLGRAPGVALAYMFWVDARCLDEAYASLFEVRRCHPQLGMIRAATCDMLAGEEGGLQSARIAIAREGASTVQIAGLDVGWGNRLPLEKDAVTGQFVLTRGLPAGTYQYKFIVDGEWLACPELPTVDDNGNLNNVLEVAPGPGSPDAERRSRIMASGGRPTEEEQASLQAQLRGPAPSA</sequence>
<evidence type="ECO:0000256" key="2">
    <source>
        <dbReference type="ARBA" id="ARBA00022912"/>
    </source>
</evidence>
<protein>
    <recommendedName>
        <fullName evidence="4">Tyrosine specific protein phosphatases domain-containing protein</fullName>
    </recommendedName>
</protein>
<dbReference type="AlphaFoldDB" id="A0A7S0FXE8"/>
<evidence type="ECO:0000256" key="1">
    <source>
        <dbReference type="ARBA" id="ARBA00022801"/>
    </source>
</evidence>
<feature type="domain" description="Tyrosine specific protein phosphatases" evidence="4">
    <location>
        <begin position="112"/>
        <end position="172"/>
    </location>
</feature>
<dbReference type="Gene3D" id="3.90.190.10">
    <property type="entry name" value="Protein tyrosine phosphatase superfamily"/>
    <property type="match status" value="1"/>
</dbReference>
<evidence type="ECO:0000313" key="5">
    <source>
        <dbReference type="EMBL" id="CAD8385741.1"/>
    </source>
</evidence>
<dbReference type="GO" id="GO:0009507">
    <property type="term" value="C:chloroplast"/>
    <property type="evidence" value="ECO:0007669"/>
    <property type="project" value="TreeGrafter"/>
</dbReference>
<feature type="region of interest" description="Disordered" evidence="3">
    <location>
        <begin position="277"/>
        <end position="318"/>
    </location>
</feature>
<dbReference type="CDD" id="cd14526">
    <property type="entry name" value="DSP_laforin-like"/>
    <property type="match status" value="1"/>
</dbReference>
<name>A0A7S0FXE8_9DINO</name>
<dbReference type="InterPro" id="IPR032640">
    <property type="entry name" value="AMPK1_CBM"/>
</dbReference>
<dbReference type="EMBL" id="HBEG01048306">
    <property type="protein sequence ID" value="CAD8385741.1"/>
    <property type="molecule type" value="Transcribed_RNA"/>
</dbReference>
<keyword evidence="1" id="KW-0378">Hydrolase</keyword>
<organism evidence="5">
    <name type="scientific">Pyrodinium bahamense</name>
    <dbReference type="NCBI Taxonomy" id="73915"/>
    <lineage>
        <taxon>Eukaryota</taxon>
        <taxon>Sar</taxon>
        <taxon>Alveolata</taxon>
        <taxon>Dinophyceae</taxon>
        <taxon>Gonyaulacales</taxon>
        <taxon>Pyrocystaceae</taxon>
        <taxon>Pyrodinium</taxon>
    </lineage>
</organism>
<dbReference type="InterPro" id="IPR013783">
    <property type="entry name" value="Ig-like_fold"/>
</dbReference>
<evidence type="ECO:0000259" key="4">
    <source>
        <dbReference type="PROSITE" id="PS50056"/>
    </source>
</evidence>
<dbReference type="PANTHER" id="PTHR46642">
    <property type="entry name" value="DUAL SPECIFICITY PHOSPHATASE, SUBGROUP, CATALYTIC DOMAIN"/>
    <property type="match status" value="1"/>
</dbReference>
<gene>
    <name evidence="5" type="ORF">PBAH0796_LOCUS29429</name>
</gene>
<keyword evidence="2" id="KW-0904">Protein phosphatase</keyword>
<dbReference type="GO" id="GO:0005983">
    <property type="term" value="P:starch catabolic process"/>
    <property type="evidence" value="ECO:0007669"/>
    <property type="project" value="TreeGrafter"/>
</dbReference>
<dbReference type="GO" id="GO:2001070">
    <property type="term" value="F:starch binding"/>
    <property type="evidence" value="ECO:0007669"/>
    <property type="project" value="TreeGrafter"/>
</dbReference>
<reference evidence="5" key="1">
    <citation type="submission" date="2021-01" db="EMBL/GenBank/DDBJ databases">
        <authorList>
            <person name="Corre E."/>
            <person name="Pelletier E."/>
            <person name="Niang G."/>
            <person name="Scheremetjew M."/>
            <person name="Finn R."/>
            <person name="Kale V."/>
            <person name="Holt S."/>
            <person name="Cochrane G."/>
            <person name="Meng A."/>
            <person name="Brown T."/>
            <person name="Cohen L."/>
        </authorList>
    </citation>
    <scope>NUCLEOTIDE SEQUENCE</scope>
    <source>
        <strain evidence="5">Pbaha01</strain>
    </source>
</reference>
<accession>A0A7S0FXE8</accession>
<dbReference type="InterPro" id="IPR045204">
    <property type="entry name" value="DSP_laforin-like"/>
</dbReference>
<dbReference type="SUPFAM" id="SSF81296">
    <property type="entry name" value="E set domains"/>
    <property type="match status" value="1"/>
</dbReference>